<comment type="caution">
    <text evidence="3">The sequence shown here is derived from an EMBL/GenBank/DDBJ whole genome shotgun (WGS) entry which is preliminary data.</text>
</comment>
<dbReference type="EMBL" id="VLXZ01000004">
    <property type="protein sequence ID" value="TSB46961.1"/>
    <property type="molecule type" value="Genomic_DNA"/>
</dbReference>
<keyword evidence="4" id="KW-1185">Reference proteome</keyword>
<feature type="signal peptide" evidence="2">
    <location>
        <begin position="1"/>
        <end position="22"/>
    </location>
</feature>
<dbReference type="RefSeq" id="WP_143848191.1">
    <property type="nucleotide sequence ID" value="NZ_VLXZ01000004.1"/>
</dbReference>
<keyword evidence="1" id="KW-1133">Transmembrane helix</keyword>
<reference evidence="3 4" key="1">
    <citation type="submission" date="2019-07" db="EMBL/GenBank/DDBJ databases">
        <authorList>
            <person name="Park Y.J."/>
            <person name="Jeong S.E."/>
            <person name="Jung H.S."/>
        </authorList>
    </citation>
    <scope>NUCLEOTIDE SEQUENCE [LARGE SCALE GENOMIC DNA]</scope>
    <source>
        <strain evidence="4">P16(2019)</strain>
    </source>
</reference>
<keyword evidence="1" id="KW-0472">Membrane</keyword>
<keyword evidence="1" id="KW-0812">Transmembrane</keyword>
<evidence type="ECO:0000256" key="1">
    <source>
        <dbReference type="SAM" id="Phobius"/>
    </source>
</evidence>
<name>A0A553ZZU9_9BACI</name>
<dbReference type="AlphaFoldDB" id="A0A553ZZU9"/>
<dbReference type="Proteomes" id="UP000318521">
    <property type="component" value="Unassembled WGS sequence"/>
</dbReference>
<keyword evidence="2" id="KW-0732">Signal</keyword>
<evidence type="ECO:0000313" key="3">
    <source>
        <dbReference type="EMBL" id="TSB46961.1"/>
    </source>
</evidence>
<accession>A0A553ZZU9</accession>
<evidence type="ECO:0000256" key="2">
    <source>
        <dbReference type="SAM" id="SignalP"/>
    </source>
</evidence>
<proteinExistence type="predicted"/>
<feature type="transmembrane region" description="Helical" evidence="1">
    <location>
        <begin position="35"/>
        <end position="59"/>
    </location>
</feature>
<protein>
    <submittedName>
        <fullName evidence="3">Uncharacterized protein</fullName>
    </submittedName>
</protein>
<gene>
    <name evidence="3" type="ORF">FN960_08040</name>
</gene>
<organism evidence="3 4">
    <name type="scientific">Alkalicoccobacillus porphyridii</name>
    <dbReference type="NCBI Taxonomy" id="2597270"/>
    <lineage>
        <taxon>Bacteria</taxon>
        <taxon>Bacillati</taxon>
        <taxon>Bacillota</taxon>
        <taxon>Bacilli</taxon>
        <taxon>Bacillales</taxon>
        <taxon>Bacillaceae</taxon>
        <taxon>Alkalicoccobacillus</taxon>
    </lineage>
</organism>
<sequence length="63" mass="6784">MWMKTSLLAIAVMLLTTVPLKAVQAASETAAESEPMGLFATVLAIFSFATLALMTFYAVRDNN</sequence>
<feature type="chain" id="PRO_5038421389" evidence="2">
    <location>
        <begin position="23"/>
        <end position="63"/>
    </location>
</feature>
<evidence type="ECO:0000313" key="4">
    <source>
        <dbReference type="Proteomes" id="UP000318521"/>
    </source>
</evidence>